<organism evidence="3 4">
    <name type="scientific">Crossiella equi</name>
    <dbReference type="NCBI Taxonomy" id="130796"/>
    <lineage>
        <taxon>Bacteria</taxon>
        <taxon>Bacillati</taxon>
        <taxon>Actinomycetota</taxon>
        <taxon>Actinomycetes</taxon>
        <taxon>Pseudonocardiales</taxon>
        <taxon>Pseudonocardiaceae</taxon>
        <taxon>Crossiella</taxon>
    </lineage>
</organism>
<dbReference type="SMART" id="SM00955">
    <property type="entry name" value="RNB"/>
    <property type="match status" value="1"/>
</dbReference>
<dbReference type="InterPro" id="IPR012340">
    <property type="entry name" value="NA-bd_OB-fold"/>
</dbReference>
<evidence type="ECO:0000313" key="3">
    <source>
        <dbReference type="EMBL" id="MBP2473879.1"/>
    </source>
</evidence>
<dbReference type="InterPro" id="IPR001900">
    <property type="entry name" value="RNase_II/R"/>
</dbReference>
<keyword evidence="4" id="KW-1185">Reference proteome</keyword>
<evidence type="ECO:0000259" key="2">
    <source>
        <dbReference type="SMART" id="SM00955"/>
    </source>
</evidence>
<comment type="caution">
    <text evidence="3">The sequence shown here is derived from an EMBL/GenBank/DDBJ whole genome shotgun (WGS) entry which is preliminary data.</text>
</comment>
<protein>
    <submittedName>
        <fullName evidence="3">Exoribonuclease R</fullName>
    </submittedName>
</protein>
<feature type="domain" description="RNB" evidence="2">
    <location>
        <begin position="45"/>
        <end position="363"/>
    </location>
</feature>
<accession>A0ABS5ABC9</accession>
<dbReference type="Pfam" id="PF18614">
    <property type="entry name" value="RNase_II_C_S1"/>
    <property type="match status" value="1"/>
</dbReference>
<evidence type="ECO:0000256" key="1">
    <source>
        <dbReference type="SAM" id="MobiDB-lite"/>
    </source>
</evidence>
<reference evidence="3 4" key="1">
    <citation type="submission" date="2021-03" db="EMBL/GenBank/DDBJ databases">
        <title>Sequencing the genomes of 1000 actinobacteria strains.</title>
        <authorList>
            <person name="Klenk H.-P."/>
        </authorList>
    </citation>
    <scope>NUCLEOTIDE SEQUENCE [LARGE SCALE GENOMIC DNA]</scope>
    <source>
        <strain evidence="3 4">DSM 44580</strain>
    </source>
</reference>
<evidence type="ECO:0000313" key="4">
    <source>
        <dbReference type="Proteomes" id="UP001519363"/>
    </source>
</evidence>
<dbReference type="PANTHER" id="PTHR23355:SF42">
    <property type="entry name" value="RIBONUCLEASE II, CHLOROPLASTIC_MITOCHONDRIAL"/>
    <property type="match status" value="1"/>
</dbReference>
<name>A0ABS5ABC9_9PSEU</name>
<proteinExistence type="predicted"/>
<dbReference type="SUPFAM" id="SSF50249">
    <property type="entry name" value="Nucleic acid-binding proteins"/>
    <property type="match status" value="1"/>
</dbReference>
<dbReference type="Proteomes" id="UP001519363">
    <property type="component" value="Unassembled WGS sequence"/>
</dbReference>
<dbReference type="RefSeq" id="WP_086785626.1">
    <property type="nucleotide sequence ID" value="NZ_JAGIOO010000001.1"/>
</dbReference>
<feature type="region of interest" description="Disordered" evidence="1">
    <location>
        <begin position="30"/>
        <end position="57"/>
    </location>
</feature>
<dbReference type="Pfam" id="PF00773">
    <property type="entry name" value="RNB"/>
    <property type="match status" value="1"/>
</dbReference>
<dbReference type="EMBL" id="JAGIOO010000001">
    <property type="protein sequence ID" value="MBP2473879.1"/>
    <property type="molecule type" value="Genomic_DNA"/>
</dbReference>
<dbReference type="InterPro" id="IPR050180">
    <property type="entry name" value="RNR_Ribonuclease"/>
</dbReference>
<dbReference type="PANTHER" id="PTHR23355">
    <property type="entry name" value="RIBONUCLEASE"/>
    <property type="match status" value="1"/>
</dbReference>
<dbReference type="InterPro" id="IPR040596">
    <property type="entry name" value="RNase_II_C_S1"/>
</dbReference>
<gene>
    <name evidence="3" type="ORF">JOF53_002751</name>
</gene>
<sequence length="466" mass="49697">MPERDRAAADFAAIRAEYALPGEFPTAALAEAEQTSSEPVHQLPRRDATGIPLVTIDPPGSKDLDQAVCVTRRGTGFLVHYAIADLGAVVPPGGPLDTEVRRRGQTLYLPDGSVPLHPPVLSEDAASLLPDQPRAAVLWTIDLDEGGEPRSVHVERAVVCSTAQFDYATVQAAIDSGSPHPSVAALPELGRLRRALAVRRGAIELALPEQEIVPADQGQWRLVVRPRTEVDSWNAEISLLTGMCAAQLMLGAGIGILRTLPTAHDGAVRDLRRSAAALGVPWPEEVGAAEMLAGLDPAEPTSLALSTDATRLLRGAGYTAFDGQAPEVTVHAGIGAPYAHVTAPIRRLVDRFATEVCLAVTAGEPVPDWVRRALPELPAAMEASDRVAAQVDRACIDQVESWLLADRVGESFDAVVLRANGESGEIFVAEPPVLGKCRGEGLAEGQWVRVRLVEADPMRRKIAFER</sequence>